<comment type="catalytic activity">
    <reaction evidence="6">
        <text>Endonucleolytic cleavage of RNA, removing 5'-extranucleotides from tRNA precursor.</text>
        <dbReference type="EC" id="3.1.26.5"/>
    </reaction>
</comment>
<dbReference type="SUPFAM" id="SSF54211">
    <property type="entry name" value="Ribosomal protein S5 domain 2-like"/>
    <property type="match status" value="1"/>
</dbReference>
<dbReference type="InterPro" id="IPR000100">
    <property type="entry name" value="RNase_P"/>
</dbReference>
<dbReference type="HAMAP" id="MF_00227">
    <property type="entry name" value="RNase_P"/>
    <property type="match status" value="1"/>
</dbReference>
<evidence type="ECO:0000256" key="4">
    <source>
        <dbReference type="ARBA" id="ARBA00022801"/>
    </source>
</evidence>
<organism evidence="8 9">
    <name type="scientific">Phycicoccus endophyticus</name>
    <dbReference type="NCBI Taxonomy" id="1690220"/>
    <lineage>
        <taxon>Bacteria</taxon>
        <taxon>Bacillati</taxon>
        <taxon>Actinomycetota</taxon>
        <taxon>Actinomycetes</taxon>
        <taxon>Micrococcales</taxon>
        <taxon>Intrasporangiaceae</taxon>
        <taxon>Phycicoccus</taxon>
    </lineage>
</organism>
<proteinExistence type="inferred from homology"/>
<dbReference type="EC" id="3.1.26.5" evidence="6 7"/>
<dbReference type="InterPro" id="IPR014721">
    <property type="entry name" value="Ribsml_uS5_D2-typ_fold_subgr"/>
</dbReference>
<keyword evidence="5 6" id="KW-0694">RNA-binding</keyword>
<dbReference type="GO" id="GO:0030677">
    <property type="term" value="C:ribonuclease P complex"/>
    <property type="evidence" value="ECO:0007669"/>
    <property type="project" value="TreeGrafter"/>
</dbReference>
<evidence type="ECO:0000313" key="8">
    <source>
        <dbReference type="EMBL" id="QNN49244.1"/>
    </source>
</evidence>
<gene>
    <name evidence="6 8" type="primary">rnpA</name>
    <name evidence="8" type="ORF">H9L10_13630</name>
</gene>
<keyword evidence="4 6" id="KW-0378">Hydrolase</keyword>
<dbReference type="NCBIfam" id="TIGR00188">
    <property type="entry name" value="rnpA"/>
    <property type="match status" value="1"/>
</dbReference>
<dbReference type="RefSeq" id="WP_166101356.1">
    <property type="nucleotide sequence ID" value="NZ_BMMY01000006.1"/>
</dbReference>
<dbReference type="Gene3D" id="3.30.230.10">
    <property type="match status" value="1"/>
</dbReference>
<comment type="subunit">
    <text evidence="6">Consists of a catalytic RNA component (M1 or rnpB) and a protein subunit.</text>
</comment>
<dbReference type="GO" id="GO:0001682">
    <property type="term" value="P:tRNA 5'-leader removal"/>
    <property type="evidence" value="ECO:0007669"/>
    <property type="project" value="UniProtKB-UniRule"/>
</dbReference>
<dbReference type="KEGG" id="pei:H9L10_13630"/>
<dbReference type="AlphaFoldDB" id="A0A7G9R0W9"/>
<comment type="function">
    <text evidence="6">RNaseP catalyzes the removal of the 5'-leader sequence from pre-tRNA to produce the mature 5'-terminus. It can also cleave other RNA substrates such as 4.5S RNA. The protein component plays an auxiliary but essential role in vivo by binding to the 5'-leader sequence and broadening the substrate specificity of the ribozyme.</text>
</comment>
<evidence type="ECO:0000256" key="2">
    <source>
        <dbReference type="ARBA" id="ARBA00022722"/>
    </source>
</evidence>
<keyword evidence="3 6" id="KW-0255">Endonuclease</keyword>
<dbReference type="Pfam" id="PF00825">
    <property type="entry name" value="Ribonuclease_P"/>
    <property type="match status" value="1"/>
</dbReference>
<accession>A0A7G9R0W9</accession>
<sequence>MLPAPNRLRQRADFTSAVRGPGSTRAGSRLLVVHATRPDARAGRPPRVGFVVSRAVGGAVVRNRTKRRLRALVAARLGGLPAGVDVVVRANPAAGGATSAELGAVLDTLCHKVIGRVGGAG</sequence>
<dbReference type="GO" id="GO:0042781">
    <property type="term" value="F:3'-tRNA processing endoribonuclease activity"/>
    <property type="evidence" value="ECO:0007669"/>
    <property type="project" value="TreeGrafter"/>
</dbReference>
<dbReference type="GO" id="GO:0004526">
    <property type="term" value="F:ribonuclease P activity"/>
    <property type="evidence" value="ECO:0007669"/>
    <property type="project" value="UniProtKB-UniRule"/>
</dbReference>
<keyword evidence="1 6" id="KW-0819">tRNA processing</keyword>
<keyword evidence="9" id="KW-1185">Reference proteome</keyword>
<dbReference type="InterPro" id="IPR020568">
    <property type="entry name" value="Ribosomal_Su5_D2-typ_SF"/>
</dbReference>
<name>A0A7G9R0W9_9MICO</name>
<dbReference type="PANTHER" id="PTHR33992">
    <property type="entry name" value="RIBONUCLEASE P PROTEIN COMPONENT"/>
    <property type="match status" value="1"/>
</dbReference>
<reference evidence="8 9" key="1">
    <citation type="submission" date="2020-08" db="EMBL/GenBank/DDBJ databases">
        <title>Genome sequence of Phycicoccus endophyticus JCM 31784T.</title>
        <authorList>
            <person name="Hyun D.-W."/>
            <person name="Bae J.-W."/>
        </authorList>
    </citation>
    <scope>NUCLEOTIDE SEQUENCE [LARGE SCALE GENOMIC DNA]</scope>
    <source>
        <strain evidence="8 9">JCM 31784</strain>
    </source>
</reference>
<comment type="similarity">
    <text evidence="6">Belongs to the RnpA family.</text>
</comment>
<dbReference type="PANTHER" id="PTHR33992:SF1">
    <property type="entry name" value="RIBONUCLEASE P PROTEIN COMPONENT"/>
    <property type="match status" value="1"/>
</dbReference>
<evidence type="ECO:0000313" key="9">
    <source>
        <dbReference type="Proteomes" id="UP000515976"/>
    </source>
</evidence>
<evidence type="ECO:0000256" key="1">
    <source>
        <dbReference type="ARBA" id="ARBA00022694"/>
    </source>
</evidence>
<protein>
    <recommendedName>
        <fullName evidence="6 7">Ribonuclease P protein component</fullName>
        <shortName evidence="6">RNase P protein</shortName>
        <shortName evidence="6">RNaseP protein</shortName>
        <ecNumber evidence="6 7">3.1.26.5</ecNumber>
    </recommendedName>
    <alternativeName>
        <fullName evidence="6">Protein C5</fullName>
    </alternativeName>
</protein>
<evidence type="ECO:0000256" key="5">
    <source>
        <dbReference type="ARBA" id="ARBA00022884"/>
    </source>
</evidence>
<evidence type="ECO:0000256" key="6">
    <source>
        <dbReference type="HAMAP-Rule" id="MF_00227"/>
    </source>
</evidence>
<evidence type="ECO:0000256" key="3">
    <source>
        <dbReference type="ARBA" id="ARBA00022759"/>
    </source>
</evidence>
<evidence type="ECO:0000256" key="7">
    <source>
        <dbReference type="NCBIfam" id="TIGR00188"/>
    </source>
</evidence>
<dbReference type="Proteomes" id="UP000515976">
    <property type="component" value="Chromosome"/>
</dbReference>
<dbReference type="EMBL" id="CP060712">
    <property type="protein sequence ID" value="QNN49244.1"/>
    <property type="molecule type" value="Genomic_DNA"/>
</dbReference>
<keyword evidence="2 6" id="KW-0540">Nuclease</keyword>
<dbReference type="GO" id="GO:0000049">
    <property type="term" value="F:tRNA binding"/>
    <property type="evidence" value="ECO:0007669"/>
    <property type="project" value="UniProtKB-UniRule"/>
</dbReference>